<dbReference type="Proteomes" id="UP000095606">
    <property type="component" value="Unassembled WGS sequence"/>
</dbReference>
<protein>
    <submittedName>
        <fullName evidence="1">Uncharacterized protein</fullName>
    </submittedName>
</protein>
<dbReference type="EMBL" id="CACRSZ010000079">
    <property type="protein sequence ID" value="VYT46229.1"/>
    <property type="molecule type" value="Genomic_DNA"/>
</dbReference>
<evidence type="ECO:0000313" key="2">
    <source>
        <dbReference type="EMBL" id="VYT46229.1"/>
    </source>
</evidence>
<organism evidence="1 3">
    <name type="scientific">Bacteroides faecis</name>
    <dbReference type="NCBI Taxonomy" id="674529"/>
    <lineage>
        <taxon>Bacteria</taxon>
        <taxon>Pseudomonadati</taxon>
        <taxon>Bacteroidota</taxon>
        <taxon>Bacteroidia</taxon>
        <taxon>Bacteroidales</taxon>
        <taxon>Bacteroidaceae</taxon>
        <taxon>Bacteroides</taxon>
    </lineage>
</organism>
<accession>A0A174S877</accession>
<evidence type="ECO:0000313" key="1">
    <source>
        <dbReference type="EMBL" id="CUP92736.1"/>
    </source>
</evidence>
<dbReference type="AlphaFoldDB" id="A0A174S877"/>
<accession>A0A6N2WWH2</accession>
<dbReference type="EMBL" id="CZAE01000020">
    <property type="protein sequence ID" value="CUP92736.1"/>
    <property type="molecule type" value="Genomic_DNA"/>
</dbReference>
<name>A0A174S877_9BACE</name>
<reference evidence="2" key="2">
    <citation type="submission" date="2019-11" db="EMBL/GenBank/DDBJ databases">
        <authorList>
            <person name="Feng L."/>
        </authorList>
    </citation>
    <scope>NUCLEOTIDE SEQUENCE</scope>
    <source>
        <strain evidence="2">BfaecisLFYP10</strain>
    </source>
</reference>
<proteinExistence type="predicted"/>
<reference evidence="1 3" key="1">
    <citation type="submission" date="2015-09" db="EMBL/GenBank/DDBJ databases">
        <authorList>
            <consortium name="Pathogen Informatics"/>
        </authorList>
    </citation>
    <scope>NUCLEOTIDE SEQUENCE [LARGE SCALE GENOMIC DNA]</scope>
    <source>
        <strain evidence="1 3">2789STDY5834846</strain>
    </source>
</reference>
<sequence length="44" mass="5377">MLFFYRHFFIINQKETCMGEFYVQKQANRMLISTLCLHKLTFNA</sequence>
<evidence type="ECO:0000313" key="3">
    <source>
        <dbReference type="Proteomes" id="UP000095606"/>
    </source>
</evidence>
<gene>
    <name evidence="2" type="ORF">BFLFYP10_03555</name>
    <name evidence="1" type="ORF">ERS852461_03748</name>
</gene>